<evidence type="ECO:0000256" key="4">
    <source>
        <dbReference type="ARBA" id="ARBA00040480"/>
    </source>
</evidence>
<keyword evidence="2" id="KW-0067">ATP-binding</keyword>
<dbReference type="GO" id="GO:0005524">
    <property type="term" value="F:ATP binding"/>
    <property type="evidence" value="ECO:0007669"/>
    <property type="project" value="UniProtKB-KW"/>
</dbReference>
<dbReference type="GO" id="GO:0016887">
    <property type="term" value="F:ATP hydrolysis activity"/>
    <property type="evidence" value="ECO:0007669"/>
    <property type="project" value="InterPro"/>
</dbReference>
<dbReference type="Proteomes" id="UP000242847">
    <property type="component" value="Unassembled WGS sequence"/>
</dbReference>
<gene>
    <name evidence="6" type="ORF">BXT89_12845</name>
</gene>
<dbReference type="AlphaFoldDB" id="A0A1S8DEJ9"/>
<dbReference type="InterPro" id="IPR003593">
    <property type="entry name" value="AAA+_ATPase"/>
</dbReference>
<dbReference type="InterPro" id="IPR027417">
    <property type="entry name" value="P-loop_NTPase"/>
</dbReference>
<keyword evidence="1" id="KW-0547">Nucleotide-binding</keyword>
<accession>A0A1S8DEJ9</accession>
<comment type="similarity">
    <text evidence="3">Belongs to the AAA ATPase family. Highly divergent.</text>
</comment>
<dbReference type="OrthoDB" id="9809379at2"/>
<sequence>MKNDIHDLGLVLDSRVRLVIIESWQEPRVLETIGSLAVQRAQTWYTWNHLDGLSRLGFGTDVDDEQDTRDPEIALETVRRSKEDALYVFCDLHPFLDSPRIVRQLKSLAMSNDLSAPTLILVSHAVTLPQELTRLSARLQLNMPSDEELGAIVREEAVRWSAANKGERVRTDNRTLQQVVRNLRGTTHDEARRLARNLIIDDGAIDQSDLPALNKAKFELLGMDGVLHFEQQTARFGDVGGLQRLKDWLAERQSAFTEADLAQDRPRGVLLVGVQGAGKSLAAKAVAGLWGLPLLRLDMAGLYNKYIGETEKNLRDALQMAEALEPCVLWIDEIEKGVAADQSDSGVSRRMLGTLLTWMAERQSRVFLVATANDVSQLPPELIRKGRVDELFFVDLPDEAVRADIFGIHLAKRGLDASQFDLQQLAQASEGFSGAEIEQAVVSAVYANAAGDGRLSGVHILNAISRTAPLSVVMAEKLQALRLWAQDRAVRAD</sequence>
<reference evidence="6 7" key="1">
    <citation type="submission" date="2017-01" db="EMBL/GenBank/DDBJ databases">
        <title>Draft genome sequence of Pseudomonas pachastrellae type strain CCUG 46540T from a deep sea.</title>
        <authorList>
            <person name="Gomila M."/>
            <person name="Mulet M."/>
            <person name="Lalucat J."/>
            <person name="Garcia-Valdes E."/>
        </authorList>
    </citation>
    <scope>NUCLEOTIDE SEQUENCE [LARGE SCALE GENOMIC DNA]</scope>
    <source>
        <strain evidence="6 7">CCUG 46540</strain>
    </source>
</reference>
<evidence type="ECO:0000256" key="1">
    <source>
        <dbReference type="ARBA" id="ARBA00022741"/>
    </source>
</evidence>
<dbReference type="EMBL" id="MUBC01000028">
    <property type="protein sequence ID" value="ONM43401.1"/>
    <property type="molecule type" value="Genomic_DNA"/>
</dbReference>
<evidence type="ECO:0000313" key="6">
    <source>
        <dbReference type="EMBL" id="ONM43401.1"/>
    </source>
</evidence>
<evidence type="ECO:0000259" key="5">
    <source>
        <dbReference type="SMART" id="SM00382"/>
    </source>
</evidence>
<name>A0A1S8DEJ9_9GAMM</name>
<dbReference type="InterPro" id="IPR052381">
    <property type="entry name" value="AAA_domain_protein"/>
</dbReference>
<keyword evidence="7" id="KW-1185">Reference proteome</keyword>
<protein>
    <recommendedName>
        <fullName evidence="4">Uncharacterized AAA domain-containing protein ycf46</fullName>
    </recommendedName>
</protein>
<proteinExistence type="inferred from homology"/>
<evidence type="ECO:0000313" key="7">
    <source>
        <dbReference type="Proteomes" id="UP000242847"/>
    </source>
</evidence>
<dbReference type="RefSeq" id="WP_083728077.1">
    <property type="nucleotide sequence ID" value="NZ_FOUD01000019.1"/>
</dbReference>
<dbReference type="PANTHER" id="PTHR42960">
    <property type="entry name" value="YCF46 PROTEIN"/>
    <property type="match status" value="1"/>
</dbReference>
<dbReference type="STRING" id="254161.SAMN05216256_1199"/>
<evidence type="ECO:0000256" key="2">
    <source>
        <dbReference type="ARBA" id="ARBA00022840"/>
    </source>
</evidence>
<evidence type="ECO:0000256" key="3">
    <source>
        <dbReference type="ARBA" id="ARBA00038088"/>
    </source>
</evidence>
<comment type="caution">
    <text evidence="6">The sequence shown here is derived from an EMBL/GenBank/DDBJ whole genome shotgun (WGS) entry which is preliminary data.</text>
</comment>
<dbReference type="InterPro" id="IPR003959">
    <property type="entry name" value="ATPase_AAA_core"/>
</dbReference>
<feature type="domain" description="AAA+ ATPase" evidence="5">
    <location>
        <begin position="265"/>
        <end position="398"/>
    </location>
</feature>
<dbReference type="Gene3D" id="1.10.8.60">
    <property type="match status" value="1"/>
</dbReference>
<dbReference type="PANTHER" id="PTHR42960:SF1">
    <property type="entry name" value="YCF46 PROTEIN"/>
    <property type="match status" value="1"/>
</dbReference>
<dbReference type="SMART" id="SM00382">
    <property type="entry name" value="AAA"/>
    <property type="match status" value="1"/>
</dbReference>
<dbReference type="SUPFAM" id="SSF52540">
    <property type="entry name" value="P-loop containing nucleoside triphosphate hydrolases"/>
    <property type="match status" value="1"/>
</dbReference>
<dbReference type="Pfam" id="PF00004">
    <property type="entry name" value="AAA"/>
    <property type="match status" value="1"/>
</dbReference>
<dbReference type="Gene3D" id="3.40.50.300">
    <property type="entry name" value="P-loop containing nucleotide triphosphate hydrolases"/>
    <property type="match status" value="1"/>
</dbReference>
<organism evidence="6 7">
    <name type="scientific">Halopseudomonas pachastrellae</name>
    <dbReference type="NCBI Taxonomy" id="254161"/>
    <lineage>
        <taxon>Bacteria</taxon>
        <taxon>Pseudomonadati</taxon>
        <taxon>Pseudomonadota</taxon>
        <taxon>Gammaproteobacteria</taxon>
        <taxon>Pseudomonadales</taxon>
        <taxon>Pseudomonadaceae</taxon>
        <taxon>Halopseudomonas</taxon>
    </lineage>
</organism>